<organism evidence="1 2">
    <name type="scientific">Fibrella rubiginis</name>
    <dbReference type="NCBI Taxonomy" id="2817060"/>
    <lineage>
        <taxon>Bacteria</taxon>
        <taxon>Pseudomonadati</taxon>
        <taxon>Bacteroidota</taxon>
        <taxon>Cytophagia</taxon>
        <taxon>Cytophagales</taxon>
        <taxon>Spirosomataceae</taxon>
        <taxon>Fibrella</taxon>
    </lineage>
</organism>
<evidence type="ECO:0000313" key="2">
    <source>
        <dbReference type="Proteomes" id="UP000664034"/>
    </source>
</evidence>
<evidence type="ECO:0000313" key="1">
    <source>
        <dbReference type="EMBL" id="MBO0936425.1"/>
    </source>
</evidence>
<dbReference type="Proteomes" id="UP000664034">
    <property type="component" value="Unassembled WGS sequence"/>
</dbReference>
<gene>
    <name evidence="1" type="ORF">J2I47_07685</name>
</gene>
<proteinExistence type="predicted"/>
<keyword evidence="2" id="KW-1185">Reference proteome</keyword>
<accession>A0A939GFA2</accession>
<dbReference type="EMBL" id="JAFMYV010000003">
    <property type="protein sequence ID" value="MBO0936425.1"/>
    <property type="molecule type" value="Genomic_DNA"/>
</dbReference>
<sequence length="236" mass="26401">MAKGSLLATPYLTADEWRSLVEEFSPEAIAHKLLLSHVPFVFRDEPLKFALFRKTIADAFNVEPTSIFIVGSAMAGRSLKANFINKEYSTDSDFDTLIISEHLFTSYVMKSLAWVKDVTMPDYSSKIPKSPTISSEDSKHIGWLASHAYKGIWRPDSLPHTSEARIEFFEKFADVSLKTLGLQLSEDTVAKVNGRVARAFEDAVKDLASSIARLRKEFRGEKVEPEVLPVAEEKAA</sequence>
<reference evidence="1" key="1">
    <citation type="submission" date="2021-03" db="EMBL/GenBank/DDBJ databases">
        <title>Fibrella sp. HMF5335 genome sequencing and assembly.</title>
        <authorList>
            <person name="Kang H."/>
            <person name="Kim H."/>
            <person name="Bae S."/>
            <person name="Joh K."/>
        </authorList>
    </citation>
    <scope>NUCLEOTIDE SEQUENCE</scope>
    <source>
        <strain evidence="1">HMF5335</strain>
    </source>
</reference>
<dbReference type="AlphaFoldDB" id="A0A939GFA2"/>
<name>A0A939GFA2_9BACT</name>
<comment type="caution">
    <text evidence="1">The sequence shown here is derived from an EMBL/GenBank/DDBJ whole genome shotgun (WGS) entry which is preliminary data.</text>
</comment>
<dbReference type="RefSeq" id="WP_207363990.1">
    <property type="nucleotide sequence ID" value="NZ_JAFMYV010000003.1"/>
</dbReference>
<protein>
    <submittedName>
        <fullName evidence="1">Uncharacterized protein</fullName>
    </submittedName>
</protein>